<dbReference type="AlphaFoldDB" id="A0A9P4UXF8"/>
<dbReference type="OrthoDB" id="496981at2759"/>
<dbReference type="CDD" id="cd07067">
    <property type="entry name" value="HP_PGM_like"/>
    <property type="match status" value="1"/>
</dbReference>
<comment type="caution">
    <text evidence="2">The sequence shown here is derived from an EMBL/GenBank/DDBJ whole genome shotgun (WGS) entry which is preliminary data.</text>
</comment>
<dbReference type="PANTHER" id="PTHR48100">
    <property type="entry name" value="BROAD-SPECIFICITY PHOSPHATASE YOR283W-RELATED"/>
    <property type="match status" value="1"/>
</dbReference>
<reference evidence="2" key="1">
    <citation type="journal article" date="2020" name="Stud. Mycol.">
        <title>101 Dothideomycetes genomes: a test case for predicting lifestyles and emergence of pathogens.</title>
        <authorList>
            <person name="Haridas S."/>
            <person name="Albert R."/>
            <person name="Binder M."/>
            <person name="Bloem J."/>
            <person name="Labutti K."/>
            <person name="Salamov A."/>
            <person name="Andreopoulos B."/>
            <person name="Baker S."/>
            <person name="Barry K."/>
            <person name="Bills G."/>
            <person name="Bluhm B."/>
            <person name="Cannon C."/>
            <person name="Castanera R."/>
            <person name="Culley D."/>
            <person name="Daum C."/>
            <person name="Ezra D."/>
            <person name="Gonzalez J."/>
            <person name="Henrissat B."/>
            <person name="Kuo A."/>
            <person name="Liang C."/>
            <person name="Lipzen A."/>
            <person name="Lutzoni F."/>
            <person name="Magnuson J."/>
            <person name="Mondo S."/>
            <person name="Nolan M."/>
            <person name="Ohm R."/>
            <person name="Pangilinan J."/>
            <person name="Park H.-J."/>
            <person name="Ramirez L."/>
            <person name="Alfaro M."/>
            <person name="Sun H."/>
            <person name="Tritt A."/>
            <person name="Yoshinaga Y."/>
            <person name="Zwiers L.-H."/>
            <person name="Turgeon B."/>
            <person name="Goodwin S."/>
            <person name="Spatafora J."/>
            <person name="Crous P."/>
            <person name="Grigoriev I."/>
        </authorList>
    </citation>
    <scope>NUCLEOTIDE SEQUENCE</scope>
    <source>
        <strain evidence="2">CBS 125425</strain>
    </source>
</reference>
<dbReference type="Pfam" id="PF00300">
    <property type="entry name" value="His_Phos_1"/>
    <property type="match status" value="1"/>
</dbReference>
<feature type="region of interest" description="Disordered" evidence="1">
    <location>
        <begin position="212"/>
        <end position="244"/>
    </location>
</feature>
<dbReference type="InterPro" id="IPR050275">
    <property type="entry name" value="PGM_Phosphatase"/>
</dbReference>
<dbReference type="Proteomes" id="UP000799444">
    <property type="component" value="Unassembled WGS sequence"/>
</dbReference>
<sequence length="244" mass="27543">MPPKLSLVRHAEGFHNVDGAVYIRDAVLTEKGISQCRNLRDNFPYHNAVELVLASPMRRTIQTAVLSFGPTLARADVPFLVIPQAQEASDLPCDTGHSLDELQKMLPQILPDDFDVSKINMDAVEDGWNSKTGYWAFEHVALKQRAADLRSWLFRRQEQHILLVTHGAFLHYLTEDWTGDDPNRGTAYLNCEVRQFQFTPSSTENVAHIQETVESQKSRGASVPEHDPHVLDELERVSSKESNA</sequence>
<evidence type="ECO:0000313" key="2">
    <source>
        <dbReference type="EMBL" id="KAF2730304.1"/>
    </source>
</evidence>
<dbReference type="EMBL" id="ML996221">
    <property type="protein sequence ID" value="KAF2730304.1"/>
    <property type="molecule type" value="Genomic_DNA"/>
</dbReference>
<dbReference type="PANTHER" id="PTHR48100:SF54">
    <property type="entry name" value="PHOSPHATASE SPAC5H10.03-RELATED"/>
    <property type="match status" value="1"/>
</dbReference>
<dbReference type="GO" id="GO:0005737">
    <property type="term" value="C:cytoplasm"/>
    <property type="evidence" value="ECO:0007669"/>
    <property type="project" value="TreeGrafter"/>
</dbReference>
<evidence type="ECO:0000256" key="1">
    <source>
        <dbReference type="SAM" id="MobiDB-lite"/>
    </source>
</evidence>
<proteinExistence type="predicted"/>
<keyword evidence="3" id="KW-1185">Reference proteome</keyword>
<protein>
    <submittedName>
        <fullName evidence="2">Phosphoglycerate mutase family protein-like protein</fullName>
    </submittedName>
</protein>
<feature type="compositionally biased region" description="Basic and acidic residues" evidence="1">
    <location>
        <begin position="224"/>
        <end position="244"/>
    </location>
</feature>
<dbReference type="SMART" id="SM00855">
    <property type="entry name" value="PGAM"/>
    <property type="match status" value="1"/>
</dbReference>
<dbReference type="GO" id="GO:0016791">
    <property type="term" value="F:phosphatase activity"/>
    <property type="evidence" value="ECO:0007669"/>
    <property type="project" value="TreeGrafter"/>
</dbReference>
<dbReference type="SUPFAM" id="SSF53254">
    <property type="entry name" value="Phosphoglycerate mutase-like"/>
    <property type="match status" value="1"/>
</dbReference>
<gene>
    <name evidence="2" type="ORF">EJ04DRAFT_474039</name>
</gene>
<organism evidence="2 3">
    <name type="scientific">Polyplosphaeria fusca</name>
    <dbReference type="NCBI Taxonomy" id="682080"/>
    <lineage>
        <taxon>Eukaryota</taxon>
        <taxon>Fungi</taxon>
        <taxon>Dikarya</taxon>
        <taxon>Ascomycota</taxon>
        <taxon>Pezizomycotina</taxon>
        <taxon>Dothideomycetes</taxon>
        <taxon>Pleosporomycetidae</taxon>
        <taxon>Pleosporales</taxon>
        <taxon>Tetraplosphaeriaceae</taxon>
        <taxon>Polyplosphaeria</taxon>
    </lineage>
</organism>
<evidence type="ECO:0000313" key="3">
    <source>
        <dbReference type="Proteomes" id="UP000799444"/>
    </source>
</evidence>
<name>A0A9P4UXF8_9PLEO</name>
<dbReference type="InterPro" id="IPR013078">
    <property type="entry name" value="His_Pase_superF_clade-1"/>
</dbReference>
<accession>A0A9P4UXF8</accession>
<dbReference type="Gene3D" id="3.40.50.1240">
    <property type="entry name" value="Phosphoglycerate mutase-like"/>
    <property type="match status" value="1"/>
</dbReference>
<dbReference type="InterPro" id="IPR029033">
    <property type="entry name" value="His_PPase_superfam"/>
</dbReference>